<evidence type="ECO:0000313" key="4">
    <source>
        <dbReference type="Proteomes" id="UP000051999"/>
    </source>
</evidence>
<dbReference type="PATRIC" id="fig|1114972.6.peg.367"/>
<dbReference type="RefSeq" id="WP_017261745.1">
    <property type="nucleotide sequence ID" value="NZ_AUAW01000001.1"/>
</dbReference>
<gene>
    <name evidence="3" type="ORF">FD35_GL000367</name>
</gene>
<dbReference type="STRING" id="1114972.FD35_GL000367"/>
<proteinExistence type="predicted"/>
<evidence type="ECO:0000256" key="1">
    <source>
        <dbReference type="SAM" id="MobiDB-lite"/>
    </source>
</evidence>
<dbReference type="Pfam" id="PF11240">
    <property type="entry name" value="DUF3042"/>
    <property type="match status" value="1"/>
</dbReference>
<protein>
    <recommendedName>
        <fullName evidence="5">DUF3042 domain-containing protein</fullName>
    </recommendedName>
</protein>
<feature type="compositionally biased region" description="Basic residues" evidence="1">
    <location>
        <begin position="47"/>
        <end position="58"/>
    </location>
</feature>
<comment type="caution">
    <text evidence="3">The sequence shown here is derived from an EMBL/GenBank/DDBJ whole genome shotgun (WGS) entry which is preliminary data.</text>
</comment>
<dbReference type="InterPro" id="IPR021402">
    <property type="entry name" value="DUF3042"/>
</dbReference>
<keyword evidence="4" id="KW-1185">Reference proteome</keyword>
<dbReference type="Proteomes" id="UP000051999">
    <property type="component" value="Unassembled WGS sequence"/>
</dbReference>
<sequence length="58" mass="6473">MKKFTQGFLLGTLATIGAVAAGVFSFHKTVVSPIEDEEQRVDDNRRRAVRKSRSSHLN</sequence>
<feature type="region of interest" description="Disordered" evidence="1">
    <location>
        <begin position="35"/>
        <end position="58"/>
    </location>
</feature>
<keyword evidence="2" id="KW-0732">Signal</keyword>
<feature type="signal peptide" evidence="2">
    <location>
        <begin position="1"/>
        <end position="20"/>
    </location>
</feature>
<dbReference type="AlphaFoldDB" id="A0A0R1RM59"/>
<evidence type="ECO:0000256" key="2">
    <source>
        <dbReference type="SAM" id="SignalP"/>
    </source>
</evidence>
<organism evidence="3 4">
    <name type="scientific">Furfurilactobacillus rossiae DSM 15814</name>
    <dbReference type="NCBI Taxonomy" id="1114972"/>
    <lineage>
        <taxon>Bacteria</taxon>
        <taxon>Bacillati</taxon>
        <taxon>Bacillota</taxon>
        <taxon>Bacilli</taxon>
        <taxon>Lactobacillales</taxon>
        <taxon>Lactobacillaceae</taxon>
        <taxon>Furfurilactobacillus</taxon>
    </lineage>
</organism>
<name>A0A0R1RM59_9LACO</name>
<evidence type="ECO:0008006" key="5">
    <source>
        <dbReference type="Google" id="ProtNLM"/>
    </source>
</evidence>
<dbReference type="eggNOG" id="ENOG5033E1E">
    <property type="taxonomic scope" value="Bacteria"/>
</dbReference>
<dbReference type="EMBL" id="AZFF01000001">
    <property type="protein sequence ID" value="KRL57353.1"/>
    <property type="molecule type" value="Genomic_DNA"/>
</dbReference>
<dbReference type="OrthoDB" id="2144046at2"/>
<accession>A0A0R1RM59</accession>
<reference evidence="3 4" key="1">
    <citation type="journal article" date="2015" name="Genome Announc.">
        <title>Expanding the biotechnology potential of lactobacilli through comparative genomics of 213 strains and associated genera.</title>
        <authorList>
            <person name="Sun Z."/>
            <person name="Harris H.M."/>
            <person name="McCann A."/>
            <person name="Guo C."/>
            <person name="Argimon S."/>
            <person name="Zhang W."/>
            <person name="Yang X."/>
            <person name="Jeffery I.B."/>
            <person name="Cooney J.C."/>
            <person name="Kagawa T.F."/>
            <person name="Liu W."/>
            <person name="Song Y."/>
            <person name="Salvetti E."/>
            <person name="Wrobel A."/>
            <person name="Rasinkangas P."/>
            <person name="Parkhill J."/>
            <person name="Rea M.C."/>
            <person name="O'Sullivan O."/>
            <person name="Ritari J."/>
            <person name="Douillard F.P."/>
            <person name="Paul Ross R."/>
            <person name="Yang R."/>
            <person name="Briner A.E."/>
            <person name="Felis G.E."/>
            <person name="de Vos W.M."/>
            <person name="Barrangou R."/>
            <person name="Klaenhammer T.R."/>
            <person name="Caufield P.W."/>
            <person name="Cui Y."/>
            <person name="Zhang H."/>
            <person name="O'Toole P.W."/>
        </authorList>
    </citation>
    <scope>NUCLEOTIDE SEQUENCE [LARGE SCALE GENOMIC DNA]</scope>
    <source>
        <strain evidence="3 4">DSM 15814</strain>
    </source>
</reference>
<feature type="chain" id="PRO_5038353241" description="DUF3042 domain-containing protein" evidence="2">
    <location>
        <begin position="21"/>
        <end position="58"/>
    </location>
</feature>
<evidence type="ECO:0000313" key="3">
    <source>
        <dbReference type="EMBL" id="KRL57353.1"/>
    </source>
</evidence>